<dbReference type="GO" id="GO:0003700">
    <property type="term" value="F:DNA-binding transcription factor activity"/>
    <property type="evidence" value="ECO:0007669"/>
    <property type="project" value="TreeGrafter"/>
</dbReference>
<dbReference type="OrthoDB" id="9791752at2"/>
<dbReference type="SMART" id="SM00346">
    <property type="entry name" value="HTH_ICLR"/>
    <property type="match status" value="1"/>
</dbReference>
<dbReference type="InterPro" id="IPR014757">
    <property type="entry name" value="Tscrpt_reg_IclR_C"/>
</dbReference>
<dbReference type="GO" id="GO:0045892">
    <property type="term" value="P:negative regulation of DNA-templated transcription"/>
    <property type="evidence" value="ECO:0007669"/>
    <property type="project" value="TreeGrafter"/>
</dbReference>
<keyword evidence="2" id="KW-0238">DNA-binding</keyword>
<dbReference type="AlphaFoldDB" id="A0A3Q9QY43"/>
<dbReference type="PANTHER" id="PTHR30136:SF24">
    <property type="entry name" value="HTH-TYPE TRANSCRIPTIONAL REPRESSOR ALLR"/>
    <property type="match status" value="1"/>
</dbReference>
<dbReference type="SUPFAM" id="SSF55781">
    <property type="entry name" value="GAF domain-like"/>
    <property type="match status" value="1"/>
</dbReference>
<evidence type="ECO:0000256" key="1">
    <source>
        <dbReference type="ARBA" id="ARBA00023015"/>
    </source>
</evidence>
<dbReference type="SUPFAM" id="SSF46785">
    <property type="entry name" value="Winged helix' DNA-binding domain"/>
    <property type="match status" value="1"/>
</dbReference>
<dbReference type="PANTHER" id="PTHR30136">
    <property type="entry name" value="HELIX-TURN-HELIX TRANSCRIPTIONAL REGULATOR, ICLR FAMILY"/>
    <property type="match status" value="1"/>
</dbReference>
<evidence type="ECO:0000313" key="6">
    <source>
        <dbReference type="EMBL" id="AZU64154.1"/>
    </source>
</evidence>
<sequence>MIPFSEVLKTVEKAFKLIEMIAEQPMTFTEMMMKADSNKATIHRFLSTFEQLGYVTKDHQEKYYLSQQWFQIALKASSHLDLLPIARPYLESITETVKESTFLALLAGDQVQYVEKIESKSAARIVVNIGQKAPLYCVASGKVYLAHLDEKQLQKYLHRNELKPCTENTITSKQALLMELKQIRTNGYAIDNEEWEKGLKGISFPIFNARQELVCALSISGLSYRFNEDVVKQAITLGLDAVKEISLRLGFTNVNVI</sequence>
<dbReference type="PROSITE" id="PS51078">
    <property type="entry name" value="ICLR_ED"/>
    <property type="match status" value="1"/>
</dbReference>
<dbReference type="EMBL" id="CP022572">
    <property type="protein sequence ID" value="AZU64154.1"/>
    <property type="molecule type" value="Genomic_DNA"/>
</dbReference>
<evidence type="ECO:0000259" key="5">
    <source>
        <dbReference type="PROSITE" id="PS51078"/>
    </source>
</evidence>
<feature type="domain" description="IclR-ED" evidence="5">
    <location>
        <begin position="68"/>
        <end position="251"/>
    </location>
</feature>
<gene>
    <name evidence="6" type="ORF">CHR53_24560</name>
</gene>
<dbReference type="STRING" id="1193713.GCA_001636315_01811"/>
<reference evidence="6 7" key="1">
    <citation type="submission" date="2017-07" db="EMBL/GenBank/DDBJ databases">
        <title>The complete genome sequence of Bacillus mesonae strain H20-5, an efficient strain improving plant abiotic stress resistance.</title>
        <authorList>
            <person name="Kim S.Y."/>
            <person name="Song H."/>
            <person name="Sang M.K."/>
            <person name="Weon H.-Y."/>
            <person name="Song J."/>
        </authorList>
    </citation>
    <scope>NUCLEOTIDE SEQUENCE [LARGE SCALE GENOMIC DNA]</scope>
    <source>
        <strain evidence="6 7">H20-5</strain>
    </source>
</reference>
<dbReference type="InterPro" id="IPR005471">
    <property type="entry name" value="Tscrpt_reg_IclR_N"/>
</dbReference>
<evidence type="ECO:0000256" key="2">
    <source>
        <dbReference type="ARBA" id="ARBA00023125"/>
    </source>
</evidence>
<dbReference type="Gene3D" id="1.10.10.10">
    <property type="entry name" value="Winged helix-like DNA-binding domain superfamily/Winged helix DNA-binding domain"/>
    <property type="match status" value="1"/>
</dbReference>
<feature type="domain" description="HTH iclR-type" evidence="4">
    <location>
        <begin position="8"/>
        <end position="67"/>
    </location>
</feature>
<dbReference type="Proteomes" id="UP000282892">
    <property type="component" value="Chromosome"/>
</dbReference>
<dbReference type="InterPro" id="IPR036388">
    <property type="entry name" value="WH-like_DNA-bd_sf"/>
</dbReference>
<name>A0A3Q9QY43_9BACI</name>
<evidence type="ECO:0000256" key="3">
    <source>
        <dbReference type="ARBA" id="ARBA00023163"/>
    </source>
</evidence>
<dbReference type="InterPro" id="IPR029016">
    <property type="entry name" value="GAF-like_dom_sf"/>
</dbReference>
<dbReference type="InterPro" id="IPR050707">
    <property type="entry name" value="HTH_MetabolicPath_Reg"/>
</dbReference>
<protein>
    <submittedName>
        <fullName evidence="6">IclR family transcriptional regulator</fullName>
    </submittedName>
</protein>
<dbReference type="Gene3D" id="3.30.450.40">
    <property type="match status" value="1"/>
</dbReference>
<organism evidence="6 7">
    <name type="scientific">Neobacillus mesonae</name>
    <dbReference type="NCBI Taxonomy" id="1193713"/>
    <lineage>
        <taxon>Bacteria</taxon>
        <taxon>Bacillati</taxon>
        <taxon>Bacillota</taxon>
        <taxon>Bacilli</taxon>
        <taxon>Bacillales</taxon>
        <taxon>Bacillaceae</taxon>
        <taxon>Neobacillus</taxon>
    </lineage>
</organism>
<proteinExistence type="predicted"/>
<keyword evidence="7" id="KW-1185">Reference proteome</keyword>
<evidence type="ECO:0000313" key="7">
    <source>
        <dbReference type="Proteomes" id="UP000282892"/>
    </source>
</evidence>
<dbReference type="RefSeq" id="WP_066388238.1">
    <property type="nucleotide sequence ID" value="NZ_CP022572.1"/>
</dbReference>
<dbReference type="GO" id="GO:0003677">
    <property type="term" value="F:DNA binding"/>
    <property type="evidence" value="ECO:0007669"/>
    <property type="project" value="UniProtKB-KW"/>
</dbReference>
<keyword evidence="3" id="KW-0804">Transcription</keyword>
<dbReference type="Pfam" id="PF09339">
    <property type="entry name" value="HTH_IclR"/>
    <property type="match status" value="1"/>
</dbReference>
<dbReference type="KEGG" id="nmk:CHR53_24560"/>
<keyword evidence="1" id="KW-0805">Transcription regulation</keyword>
<accession>A0A3Q9QY43</accession>
<dbReference type="Pfam" id="PF01614">
    <property type="entry name" value="IclR_C"/>
    <property type="match status" value="1"/>
</dbReference>
<dbReference type="PROSITE" id="PS51077">
    <property type="entry name" value="HTH_ICLR"/>
    <property type="match status" value="1"/>
</dbReference>
<evidence type="ECO:0000259" key="4">
    <source>
        <dbReference type="PROSITE" id="PS51077"/>
    </source>
</evidence>
<dbReference type="InterPro" id="IPR036390">
    <property type="entry name" value="WH_DNA-bd_sf"/>
</dbReference>